<dbReference type="InterPro" id="IPR006146">
    <property type="entry name" value="5'-Nucleotdase_CS"/>
</dbReference>
<organism evidence="5 6">
    <name type="scientific">Novibacillus thermophilus</name>
    <dbReference type="NCBI Taxonomy" id="1471761"/>
    <lineage>
        <taxon>Bacteria</taxon>
        <taxon>Bacillati</taxon>
        <taxon>Bacillota</taxon>
        <taxon>Bacilli</taxon>
        <taxon>Bacillales</taxon>
        <taxon>Thermoactinomycetaceae</taxon>
        <taxon>Novibacillus</taxon>
    </lineage>
</organism>
<gene>
    <name evidence="5" type="ORF">B0W44_08735</name>
</gene>
<keyword evidence="6" id="KW-1185">Reference proteome</keyword>
<dbReference type="SUPFAM" id="SSF56300">
    <property type="entry name" value="Metallo-dependent phosphatases"/>
    <property type="match status" value="1"/>
</dbReference>
<dbReference type="Gene3D" id="3.60.21.10">
    <property type="match status" value="1"/>
</dbReference>
<dbReference type="PRINTS" id="PR01607">
    <property type="entry name" value="APYRASEFAMLY"/>
</dbReference>
<dbReference type="GO" id="GO:0009166">
    <property type="term" value="P:nucleotide catabolic process"/>
    <property type="evidence" value="ECO:0007669"/>
    <property type="project" value="InterPro"/>
</dbReference>
<evidence type="ECO:0000259" key="3">
    <source>
        <dbReference type="Pfam" id="PF00149"/>
    </source>
</evidence>
<dbReference type="PANTHER" id="PTHR11575:SF23">
    <property type="entry name" value="5-NUCLEOTIDASE FAMILY PROTEIN"/>
    <property type="match status" value="1"/>
</dbReference>
<dbReference type="PANTHER" id="PTHR11575">
    <property type="entry name" value="5'-NUCLEOTIDASE-RELATED"/>
    <property type="match status" value="1"/>
</dbReference>
<dbReference type="CDD" id="cd00845">
    <property type="entry name" value="MPP_UshA_N_like"/>
    <property type="match status" value="1"/>
</dbReference>
<accession>A0A1U9K756</accession>
<dbReference type="KEGG" id="ntr:B0W44_08735"/>
<evidence type="ECO:0000256" key="2">
    <source>
        <dbReference type="RuleBase" id="RU362119"/>
    </source>
</evidence>
<dbReference type="RefSeq" id="WP_077719725.1">
    <property type="nucleotide sequence ID" value="NZ_CP019699.1"/>
</dbReference>
<evidence type="ECO:0008006" key="7">
    <source>
        <dbReference type="Google" id="ProtNLM"/>
    </source>
</evidence>
<keyword evidence="2" id="KW-0378">Hydrolase</keyword>
<dbReference type="GO" id="GO:0030288">
    <property type="term" value="C:outer membrane-bounded periplasmic space"/>
    <property type="evidence" value="ECO:0007669"/>
    <property type="project" value="TreeGrafter"/>
</dbReference>
<evidence type="ECO:0000256" key="1">
    <source>
        <dbReference type="ARBA" id="ARBA00022729"/>
    </source>
</evidence>
<dbReference type="GO" id="GO:0008768">
    <property type="term" value="F:UDP-sugar diphosphatase activity"/>
    <property type="evidence" value="ECO:0007669"/>
    <property type="project" value="TreeGrafter"/>
</dbReference>
<dbReference type="SUPFAM" id="SSF55816">
    <property type="entry name" value="5'-nucleotidase (syn. UDP-sugar hydrolase), C-terminal domain"/>
    <property type="match status" value="1"/>
</dbReference>
<dbReference type="OrthoDB" id="9793179at2"/>
<dbReference type="Pfam" id="PF02872">
    <property type="entry name" value="5_nucleotid_C"/>
    <property type="match status" value="1"/>
</dbReference>
<dbReference type="GO" id="GO:0000166">
    <property type="term" value="F:nucleotide binding"/>
    <property type="evidence" value="ECO:0007669"/>
    <property type="project" value="UniProtKB-KW"/>
</dbReference>
<dbReference type="InterPro" id="IPR036907">
    <property type="entry name" value="5'-Nucleotdase_C_sf"/>
</dbReference>
<feature type="domain" description="5'-Nucleotidase C-terminal" evidence="4">
    <location>
        <begin position="293"/>
        <end position="430"/>
    </location>
</feature>
<evidence type="ECO:0000259" key="4">
    <source>
        <dbReference type="Pfam" id="PF02872"/>
    </source>
</evidence>
<dbReference type="InterPro" id="IPR029052">
    <property type="entry name" value="Metallo-depent_PP-like"/>
</dbReference>
<reference evidence="5 6" key="1">
    <citation type="journal article" date="2015" name="Int. J. Syst. Evol. Microbiol.">
        <title>Novibacillus thermophilus gen. nov., sp. nov., a Gram-staining-negative and moderately thermophilic member of the family Thermoactinomycetaceae.</title>
        <authorList>
            <person name="Yang G."/>
            <person name="Chen J."/>
            <person name="Zhou S."/>
        </authorList>
    </citation>
    <scope>NUCLEOTIDE SEQUENCE [LARGE SCALE GENOMIC DNA]</scope>
    <source>
        <strain evidence="5 6">SG-1</strain>
    </source>
</reference>
<keyword evidence="2" id="KW-0547">Nucleotide-binding</keyword>
<evidence type="ECO:0000313" key="5">
    <source>
        <dbReference type="EMBL" id="AQS55862.1"/>
    </source>
</evidence>
<dbReference type="Pfam" id="PF00149">
    <property type="entry name" value="Metallophos"/>
    <property type="match status" value="1"/>
</dbReference>
<dbReference type="GO" id="GO:0046872">
    <property type="term" value="F:metal ion binding"/>
    <property type="evidence" value="ECO:0007669"/>
    <property type="project" value="InterPro"/>
</dbReference>
<evidence type="ECO:0000313" key="6">
    <source>
        <dbReference type="Proteomes" id="UP000188603"/>
    </source>
</evidence>
<name>A0A1U9K756_9BACL</name>
<sequence>MRKRHIRILHTNDIHSHLDRTPQITSVIQSMRQQFQKRGDVVVTVDVGDHMDRRRVETEGTNGQVNVAIMNETGYDYVTLGNNEGLTFPHHVLEKMYDKASFQVILSNWLDLQTKKRPEWMVPWVVREWFGCRVAFTAVTAPFNDFYRLLGWVVTDPVEVLQRVVSKLRYDSRADIVVLLSHLGLQYDRVLAEKVPGIDVILGGHTHHLLETVVQHHGTFLAATGKFGEYVGEVSLTVDAETGRLLDVSGTCHAVEEAAPAENIVQLLKDYSQQADRQLAQAVIRLKKDLPLDWRGESPFGNLLADSLLNKVEADVAVVNTGQLLEGLSSGVVTRKDLHRICPSPINPCRILLRGKHLRRALEESLLDEFQELPIQGFGFRGKQLGNLAVAGMHVVYRPDAPPYEKIVDIRIGDHSVEDRKRYRVSTIDMFTFGIGYASLKEGDDVEFFLPDFLRDLLAKQLQRAEHIEAAFRKRWYRLDELAERKAVSAKST</sequence>
<dbReference type="PROSITE" id="PS00785">
    <property type="entry name" value="5_NUCLEOTIDASE_1"/>
    <property type="match status" value="1"/>
</dbReference>
<feature type="domain" description="Calcineurin-like phosphoesterase" evidence="3">
    <location>
        <begin position="6"/>
        <end position="208"/>
    </location>
</feature>
<proteinExistence type="inferred from homology"/>
<dbReference type="AlphaFoldDB" id="A0A1U9K756"/>
<dbReference type="InterPro" id="IPR004843">
    <property type="entry name" value="Calcineurin-like_PHP"/>
</dbReference>
<protein>
    <recommendedName>
        <fullName evidence="7">Bifunctional metallophosphatase/5'-nucleotidase</fullName>
    </recommendedName>
</protein>
<dbReference type="Gene3D" id="3.90.780.10">
    <property type="entry name" value="5'-Nucleotidase, C-terminal domain"/>
    <property type="match status" value="1"/>
</dbReference>
<dbReference type="STRING" id="1471761.B0W44_08735"/>
<dbReference type="InterPro" id="IPR006179">
    <property type="entry name" value="5_nucleotidase/apyrase"/>
</dbReference>
<keyword evidence="1" id="KW-0732">Signal</keyword>
<dbReference type="InterPro" id="IPR008334">
    <property type="entry name" value="5'-Nucleotdase_C"/>
</dbReference>
<dbReference type="EMBL" id="CP019699">
    <property type="protein sequence ID" value="AQS55862.1"/>
    <property type="molecule type" value="Genomic_DNA"/>
</dbReference>
<dbReference type="GO" id="GO:0008253">
    <property type="term" value="F:5'-nucleotidase activity"/>
    <property type="evidence" value="ECO:0007669"/>
    <property type="project" value="TreeGrafter"/>
</dbReference>
<comment type="similarity">
    <text evidence="2">Belongs to the 5'-nucleotidase family.</text>
</comment>
<dbReference type="Proteomes" id="UP000188603">
    <property type="component" value="Chromosome"/>
</dbReference>